<dbReference type="EMBL" id="AMCI01004296">
    <property type="protein sequence ID" value="EJW98378.1"/>
    <property type="molecule type" value="Genomic_DNA"/>
</dbReference>
<dbReference type="AlphaFoldDB" id="J9FV42"/>
<gene>
    <name evidence="1" type="ORF">EVA_13514</name>
</gene>
<comment type="caution">
    <text evidence="1">The sequence shown here is derived from an EMBL/GenBank/DDBJ whole genome shotgun (WGS) entry which is preliminary data.</text>
</comment>
<name>J9FV42_9ZZZZ</name>
<organism evidence="1">
    <name type="scientific">gut metagenome</name>
    <dbReference type="NCBI Taxonomy" id="749906"/>
    <lineage>
        <taxon>unclassified sequences</taxon>
        <taxon>metagenomes</taxon>
        <taxon>organismal metagenomes</taxon>
    </lineage>
</organism>
<evidence type="ECO:0000313" key="1">
    <source>
        <dbReference type="EMBL" id="EJW98378.1"/>
    </source>
</evidence>
<proteinExistence type="predicted"/>
<reference evidence="1" key="1">
    <citation type="journal article" date="2012" name="PLoS ONE">
        <title>Gene sets for utilization of primary and secondary nutrition supplies in the distal gut of endangered iberian lynx.</title>
        <authorList>
            <person name="Alcaide M."/>
            <person name="Messina E."/>
            <person name="Richter M."/>
            <person name="Bargiela R."/>
            <person name="Peplies J."/>
            <person name="Huws S.A."/>
            <person name="Newbold C.J."/>
            <person name="Golyshin P.N."/>
            <person name="Simon M.A."/>
            <person name="Lopez G."/>
            <person name="Yakimov M.M."/>
            <person name="Ferrer M."/>
        </authorList>
    </citation>
    <scope>NUCLEOTIDE SEQUENCE</scope>
</reference>
<accession>J9FV42</accession>
<sequence>MTAIFPSLANKSKPCSRALVSWGSSLFTSMRNAWKVCLAG</sequence>
<protein>
    <submittedName>
        <fullName evidence="1">Uncharacterized protein</fullName>
    </submittedName>
</protein>